<evidence type="ECO:0000256" key="9">
    <source>
        <dbReference type="ARBA" id="ARBA00023002"/>
    </source>
</evidence>
<evidence type="ECO:0000259" key="14">
    <source>
        <dbReference type="PROSITE" id="PS51007"/>
    </source>
</evidence>
<sequence length="392" mass="44968">MLIFVGMRKMKFFVAACLLIITCLLHFSFREIGYTSSGIKLDSLRNLYEKPVAQWPKPNVDNGVKWEELKALPEIDSKKYFATMESPEVVLGKNLFFDPILSGSNQISCSSCHNPQTSWADKLEVSIGHDHAAGNRNTPSLLNVKERKTFFWDGRATTLEDQVKSPIEAHNEMAMNLKELPAKLNKIKAYKKLVKEAYGTDKITFDHVAKALAGFQRTLTSRRSRFDRFLNGEYKQLSDKEVEGLHLFRTKARCINCHNGQYFTDEQFHNIGLTYYKRKYQDLGRYNITKDPNDVGKFRTPSLRDVMNTNPWMHNGLFDNITGLLNLYNSGMQMNTAKPEQKAADPLHPVTDPLMKKLNLTKDEIQAVVAFLESITATQYKMNRPEQLPRDK</sequence>
<dbReference type="PANTHER" id="PTHR30600">
    <property type="entry name" value="CYTOCHROME C PEROXIDASE-RELATED"/>
    <property type="match status" value="1"/>
</dbReference>
<keyword evidence="15" id="KW-0575">Peroxidase</keyword>
<comment type="subcellular location">
    <subcellularLocation>
        <location evidence="1">Periplasm</location>
    </subcellularLocation>
</comment>
<keyword evidence="9" id="KW-0560">Oxidoreductase</keyword>
<evidence type="ECO:0000256" key="12">
    <source>
        <dbReference type="ARBA" id="ARBA00073576"/>
    </source>
</evidence>
<evidence type="ECO:0000256" key="2">
    <source>
        <dbReference type="ARBA" id="ARBA00004856"/>
    </source>
</evidence>
<dbReference type="AlphaFoldDB" id="A0A285ZRE2"/>
<dbReference type="GO" id="GO:0042597">
    <property type="term" value="C:periplasmic space"/>
    <property type="evidence" value="ECO:0007669"/>
    <property type="project" value="UniProtKB-SubCell"/>
</dbReference>
<keyword evidence="6" id="KW-0732">Signal</keyword>
<comment type="function">
    <text evidence="11">Involved in methylamine metabolism. Essential for the maturation of the beta subunit of MADH, presumably via a step in the biosynthesis of tryptophan tryptophylquinone (TTQ), the cofactor of MADH.</text>
</comment>
<evidence type="ECO:0000313" key="16">
    <source>
        <dbReference type="Proteomes" id="UP000219281"/>
    </source>
</evidence>
<keyword evidence="7" id="KW-0574">Periplasm</keyword>
<evidence type="ECO:0000256" key="13">
    <source>
        <dbReference type="PROSITE-ProRule" id="PRU00433"/>
    </source>
</evidence>
<name>A0A285ZRE2_9SPHI</name>
<feature type="domain" description="Cytochrome c" evidence="14">
    <location>
        <begin position="239"/>
        <end position="376"/>
    </location>
</feature>
<dbReference type="PROSITE" id="PS51007">
    <property type="entry name" value="CYTC"/>
    <property type="match status" value="2"/>
</dbReference>
<evidence type="ECO:0000256" key="1">
    <source>
        <dbReference type="ARBA" id="ARBA00004418"/>
    </source>
</evidence>
<comment type="pathway">
    <text evidence="2">One-carbon metabolism; methylamine degradation.</text>
</comment>
<evidence type="ECO:0000256" key="4">
    <source>
        <dbReference type="ARBA" id="ARBA00022617"/>
    </source>
</evidence>
<accession>A0A285ZRE2</accession>
<reference evidence="16" key="1">
    <citation type="submission" date="2017-09" db="EMBL/GenBank/DDBJ databases">
        <authorList>
            <person name="Varghese N."/>
            <person name="Submissions S."/>
        </authorList>
    </citation>
    <scope>NUCLEOTIDE SEQUENCE [LARGE SCALE GENOMIC DNA]</scope>
    <source>
        <strain evidence="16">CGMCC 1.12803</strain>
    </source>
</reference>
<evidence type="ECO:0000256" key="6">
    <source>
        <dbReference type="ARBA" id="ARBA00022729"/>
    </source>
</evidence>
<dbReference type="RefSeq" id="WP_240774995.1">
    <property type="nucleotide sequence ID" value="NZ_OCMT01000001.1"/>
</dbReference>
<dbReference type="Pfam" id="PF03150">
    <property type="entry name" value="CCP_MauG"/>
    <property type="match status" value="1"/>
</dbReference>
<keyword evidence="5 13" id="KW-0479">Metal-binding</keyword>
<dbReference type="PANTHER" id="PTHR30600:SF10">
    <property type="entry name" value="BLL6722 PROTEIN"/>
    <property type="match status" value="1"/>
</dbReference>
<evidence type="ECO:0000313" key="15">
    <source>
        <dbReference type="EMBL" id="SOD12190.1"/>
    </source>
</evidence>
<keyword evidence="16" id="KW-1185">Reference proteome</keyword>
<evidence type="ECO:0000256" key="7">
    <source>
        <dbReference type="ARBA" id="ARBA00022764"/>
    </source>
</evidence>
<proteinExistence type="predicted"/>
<keyword evidence="8" id="KW-0249">Electron transport</keyword>
<evidence type="ECO:0000256" key="5">
    <source>
        <dbReference type="ARBA" id="ARBA00022723"/>
    </source>
</evidence>
<feature type="domain" description="Cytochrome c" evidence="14">
    <location>
        <begin position="87"/>
        <end position="195"/>
    </location>
</feature>
<dbReference type="Proteomes" id="UP000219281">
    <property type="component" value="Unassembled WGS sequence"/>
</dbReference>
<dbReference type="Gene3D" id="1.10.760.10">
    <property type="entry name" value="Cytochrome c-like domain"/>
    <property type="match status" value="2"/>
</dbReference>
<dbReference type="GO" id="GO:0046872">
    <property type="term" value="F:metal ion binding"/>
    <property type="evidence" value="ECO:0007669"/>
    <property type="project" value="UniProtKB-KW"/>
</dbReference>
<dbReference type="InterPro" id="IPR004852">
    <property type="entry name" value="Di-haem_cyt_c_peroxidsae"/>
</dbReference>
<protein>
    <recommendedName>
        <fullName evidence="12">Methylamine utilization protein MauG</fullName>
    </recommendedName>
</protein>
<dbReference type="GO" id="GO:0004130">
    <property type="term" value="F:cytochrome-c peroxidase activity"/>
    <property type="evidence" value="ECO:0007669"/>
    <property type="project" value="TreeGrafter"/>
</dbReference>
<keyword evidence="10 13" id="KW-0408">Iron</keyword>
<dbReference type="SUPFAM" id="SSF46626">
    <property type="entry name" value="Cytochrome c"/>
    <property type="match status" value="2"/>
</dbReference>
<evidence type="ECO:0000256" key="8">
    <source>
        <dbReference type="ARBA" id="ARBA00022982"/>
    </source>
</evidence>
<dbReference type="EMBL" id="OCMT01000001">
    <property type="protein sequence ID" value="SOD12190.1"/>
    <property type="molecule type" value="Genomic_DNA"/>
</dbReference>
<dbReference type="GO" id="GO:0020037">
    <property type="term" value="F:heme binding"/>
    <property type="evidence" value="ECO:0007669"/>
    <property type="project" value="InterPro"/>
</dbReference>
<gene>
    <name evidence="15" type="ORF">SAMN06297358_0539</name>
</gene>
<evidence type="ECO:0000256" key="10">
    <source>
        <dbReference type="ARBA" id="ARBA00023004"/>
    </source>
</evidence>
<dbReference type="InterPro" id="IPR051395">
    <property type="entry name" value="Cytochrome_c_Peroxidase/MauG"/>
</dbReference>
<evidence type="ECO:0000256" key="3">
    <source>
        <dbReference type="ARBA" id="ARBA00022448"/>
    </source>
</evidence>
<dbReference type="InterPro" id="IPR036909">
    <property type="entry name" value="Cyt_c-like_dom_sf"/>
</dbReference>
<dbReference type="FunFam" id="1.10.760.10:FF:000019">
    <property type="entry name" value="Di-heme cytochrome C peroxidase"/>
    <property type="match status" value="1"/>
</dbReference>
<keyword evidence="3" id="KW-0813">Transport</keyword>
<keyword evidence="4 13" id="KW-0349">Heme</keyword>
<dbReference type="InterPro" id="IPR009056">
    <property type="entry name" value="Cyt_c-like_dom"/>
</dbReference>
<organism evidence="15 16">
    <name type="scientific">Pedobacter xixiisoli</name>
    <dbReference type="NCBI Taxonomy" id="1476464"/>
    <lineage>
        <taxon>Bacteria</taxon>
        <taxon>Pseudomonadati</taxon>
        <taxon>Bacteroidota</taxon>
        <taxon>Sphingobacteriia</taxon>
        <taxon>Sphingobacteriales</taxon>
        <taxon>Sphingobacteriaceae</taxon>
        <taxon>Pedobacter</taxon>
    </lineage>
</organism>
<dbReference type="GO" id="GO:0009055">
    <property type="term" value="F:electron transfer activity"/>
    <property type="evidence" value="ECO:0007669"/>
    <property type="project" value="InterPro"/>
</dbReference>
<evidence type="ECO:0000256" key="11">
    <source>
        <dbReference type="ARBA" id="ARBA00058991"/>
    </source>
</evidence>